<dbReference type="Pfam" id="PF03938">
    <property type="entry name" value="OmpH"/>
    <property type="match status" value="1"/>
</dbReference>
<protein>
    <submittedName>
        <fullName evidence="4">Membrane protein</fullName>
    </submittedName>
</protein>
<dbReference type="GO" id="GO:0051082">
    <property type="term" value="F:unfolded protein binding"/>
    <property type="evidence" value="ECO:0007669"/>
    <property type="project" value="InterPro"/>
</dbReference>
<dbReference type="InterPro" id="IPR024930">
    <property type="entry name" value="Skp_dom_sf"/>
</dbReference>
<gene>
    <name evidence="4" type="ORF">PN36_21970</name>
</gene>
<dbReference type="EMBL" id="JSZA02000100">
    <property type="protein sequence ID" value="KHD09503.2"/>
    <property type="molecule type" value="Genomic_DNA"/>
</dbReference>
<evidence type="ECO:0000256" key="2">
    <source>
        <dbReference type="PIRNR" id="PIRNR002094"/>
    </source>
</evidence>
<dbReference type="Proteomes" id="UP000030428">
    <property type="component" value="Unassembled WGS sequence"/>
</dbReference>
<dbReference type="PANTHER" id="PTHR35089:SF1">
    <property type="entry name" value="CHAPERONE PROTEIN SKP"/>
    <property type="match status" value="1"/>
</dbReference>
<sequence length="170" mass="20283">MKKRHYLYLIVGLLCSVLSYPVAAELKIGVVNILKVMDKAPQVDSANRRLERDFAPRQRRLVSAQQEIKKLEERFGKDAAIMTESQARRLSRDIREKRRDLKRQQEELQEDLNIRRNEELEKIQKTIFQVIQYLAKADRYDMIFTEGVVWASKRVDLTDKVLKRLRRKKR</sequence>
<name>A0A0A6PFK5_9GAMM</name>
<feature type="coiled-coil region" evidence="3">
    <location>
        <begin position="87"/>
        <end position="121"/>
    </location>
</feature>
<evidence type="ECO:0000256" key="1">
    <source>
        <dbReference type="ARBA" id="ARBA00022729"/>
    </source>
</evidence>
<keyword evidence="3" id="KW-0175">Coiled coil</keyword>
<dbReference type="InterPro" id="IPR005632">
    <property type="entry name" value="Chaperone_Skp"/>
</dbReference>
<dbReference type="Gene3D" id="3.30.910.20">
    <property type="entry name" value="Skp domain"/>
    <property type="match status" value="1"/>
</dbReference>
<dbReference type="GO" id="GO:0050821">
    <property type="term" value="P:protein stabilization"/>
    <property type="evidence" value="ECO:0007669"/>
    <property type="project" value="TreeGrafter"/>
</dbReference>
<dbReference type="SMART" id="SM00935">
    <property type="entry name" value="OmpH"/>
    <property type="match status" value="1"/>
</dbReference>
<dbReference type="AlphaFoldDB" id="A0A0A6PFK5"/>
<accession>A0A0A6PFK5</accession>
<comment type="caution">
    <text evidence="4">The sequence shown here is derived from an EMBL/GenBank/DDBJ whole genome shotgun (WGS) entry which is preliminary data.</text>
</comment>
<keyword evidence="1" id="KW-0732">Signal</keyword>
<dbReference type="SUPFAM" id="SSF111384">
    <property type="entry name" value="OmpH-like"/>
    <property type="match status" value="1"/>
</dbReference>
<proteinExistence type="inferred from homology"/>
<dbReference type="PANTHER" id="PTHR35089">
    <property type="entry name" value="CHAPERONE PROTEIN SKP"/>
    <property type="match status" value="1"/>
</dbReference>
<keyword evidence="5" id="KW-1185">Reference proteome</keyword>
<reference evidence="4 5" key="1">
    <citation type="journal article" date="2016" name="Front. Microbiol.">
        <title>Single-Cell (Meta-)Genomics of a Dimorphic Candidatus Thiomargarita nelsonii Reveals Genomic Plasticity.</title>
        <authorList>
            <person name="Flood B.E."/>
            <person name="Fliss P."/>
            <person name="Jones D.S."/>
            <person name="Dick G.J."/>
            <person name="Jain S."/>
            <person name="Kaster A.K."/>
            <person name="Winkel M."/>
            <person name="Mussmann M."/>
            <person name="Bailey J."/>
        </authorList>
    </citation>
    <scope>NUCLEOTIDE SEQUENCE [LARGE SCALE GENOMIC DNA]</scope>
    <source>
        <strain evidence="4">Hydrate Ridge</strain>
    </source>
</reference>
<organism evidence="4 5">
    <name type="scientific">Candidatus Thiomargarita nelsonii</name>
    <dbReference type="NCBI Taxonomy" id="1003181"/>
    <lineage>
        <taxon>Bacteria</taxon>
        <taxon>Pseudomonadati</taxon>
        <taxon>Pseudomonadota</taxon>
        <taxon>Gammaproteobacteria</taxon>
        <taxon>Thiotrichales</taxon>
        <taxon>Thiotrichaceae</taxon>
        <taxon>Thiomargarita</taxon>
    </lineage>
</organism>
<dbReference type="GO" id="GO:0005829">
    <property type="term" value="C:cytosol"/>
    <property type="evidence" value="ECO:0007669"/>
    <property type="project" value="TreeGrafter"/>
</dbReference>
<evidence type="ECO:0000313" key="4">
    <source>
        <dbReference type="EMBL" id="KHD09503.2"/>
    </source>
</evidence>
<evidence type="ECO:0000256" key="3">
    <source>
        <dbReference type="SAM" id="Coils"/>
    </source>
</evidence>
<dbReference type="PIRSF" id="PIRSF002094">
    <property type="entry name" value="OMP26_Skp"/>
    <property type="match status" value="1"/>
</dbReference>
<comment type="similarity">
    <text evidence="2">Belongs to the skp family.</text>
</comment>
<evidence type="ECO:0000313" key="5">
    <source>
        <dbReference type="Proteomes" id="UP000030428"/>
    </source>
</evidence>